<accession>A0A2N7PJX7</accession>
<feature type="domain" description="CBS" evidence="3">
    <location>
        <begin position="124"/>
        <end position="179"/>
    </location>
</feature>
<name>A0A2N7PJX7_9BACT</name>
<organism evidence="4 5">
    <name type="scientific">Caldimicrobium thiodismutans</name>
    <dbReference type="NCBI Taxonomy" id="1653476"/>
    <lineage>
        <taxon>Bacteria</taxon>
        <taxon>Pseudomonadati</taxon>
        <taxon>Thermodesulfobacteriota</taxon>
        <taxon>Thermodesulfobacteria</taxon>
        <taxon>Thermodesulfobacteriales</taxon>
        <taxon>Thermodesulfobacteriaceae</taxon>
        <taxon>Caldimicrobium</taxon>
    </lineage>
</organism>
<comment type="caution">
    <text evidence="4">The sequence shown here is derived from an EMBL/GenBank/DDBJ whole genome shotgun (WGS) entry which is preliminary data.</text>
</comment>
<dbReference type="SMART" id="SM00116">
    <property type="entry name" value="CBS"/>
    <property type="match status" value="2"/>
</dbReference>
<gene>
    <name evidence="4" type="ORF">C0197_02995</name>
</gene>
<proteinExistence type="predicted"/>
<protein>
    <recommendedName>
        <fullName evidence="3">CBS domain-containing protein</fullName>
    </recommendedName>
</protein>
<dbReference type="InterPro" id="IPR000644">
    <property type="entry name" value="CBS_dom"/>
</dbReference>
<dbReference type="InterPro" id="IPR046342">
    <property type="entry name" value="CBS_dom_sf"/>
</dbReference>
<dbReference type="PROSITE" id="PS51371">
    <property type="entry name" value="CBS"/>
    <property type="match status" value="2"/>
</dbReference>
<evidence type="ECO:0000313" key="4">
    <source>
        <dbReference type="EMBL" id="PMP63307.1"/>
    </source>
</evidence>
<dbReference type="SUPFAM" id="SSF54631">
    <property type="entry name" value="CBS-domain pair"/>
    <property type="match status" value="1"/>
</dbReference>
<dbReference type="PANTHER" id="PTHR43080:SF29">
    <property type="entry name" value="OS02G0818000 PROTEIN"/>
    <property type="match status" value="1"/>
</dbReference>
<dbReference type="Proteomes" id="UP000235731">
    <property type="component" value="Unassembled WGS sequence"/>
</dbReference>
<sequence length="179" mass="20232">MRTYIDITEEDLKEIFTLALEHAKRRLRGKLTVRDVMTEKVIAVREEASLKEVVSILSEKGISGLPVVDAQNRVIGIVTEADILSQMAPGRKLSFKEIVRHLIGEPVPKRLEEKISEIKVKDIMTSPVITIGPDADIRDVAIIFEQKRIKRLPVVDKDNRLIGIISRQDIVRAFASENK</sequence>
<feature type="domain" description="CBS" evidence="3">
    <location>
        <begin position="37"/>
        <end position="93"/>
    </location>
</feature>
<dbReference type="Pfam" id="PF00571">
    <property type="entry name" value="CBS"/>
    <property type="match status" value="2"/>
</dbReference>
<evidence type="ECO:0000256" key="2">
    <source>
        <dbReference type="PROSITE-ProRule" id="PRU00703"/>
    </source>
</evidence>
<dbReference type="AlphaFoldDB" id="A0A2N7PJX7"/>
<dbReference type="CDD" id="cd04586">
    <property type="entry name" value="CBS_pair_BON_assoc"/>
    <property type="match status" value="1"/>
</dbReference>
<evidence type="ECO:0000313" key="5">
    <source>
        <dbReference type="Proteomes" id="UP000235731"/>
    </source>
</evidence>
<evidence type="ECO:0000259" key="3">
    <source>
        <dbReference type="PROSITE" id="PS51371"/>
    </source>
</evidence>
<evidence type="ECO:0000256" key="1">
    <source>
        <dbReference type="ARBA" id="ARBA00023122"/>
    </source>
</evidence>
<dbReference type="EMBL" id="PNIE01000040">
    <property type="protein sequence ID" value="PMP63307.1"/>
    <property type="molecule type" value="Genomic_DNA"/>
</dbReference>
<dbReference type="Gene3D" id="3.10.580.10">
    <property type="entry name" value="CBS-domain"/>
    <property type="match status" value="1"/>
</dbReference>
<keyword evidence="1 2" id="KW-0129">CBS domain</keyword>
<dbReference type="PANTHER" id="PTHR43080">
    <property type="entry name" value="CBS DOMAIN-CONTAINING PROTEIN CBSX3, MITOCHONDRIAL"/>
    <property type="match status" value="1"/>
</dbReference>
<dbReference type="InterPro" id="IPR051257">
    <property type="entry name" value="Diverse_CBS-Domain"/>
</dbReference>
<reference evidence="4 5" key="1">
    <citation type="submission" date="2018-01" db="EMBL/GenBank/DDBJ databases">
        <title>Metagenomic assembled genomes from two thermal pools in the Uzon Caldera, Kamchatka, Russia.</title>
        <authorList>
            <person name="Wilkins L."/>
            <person name="Ettinger C."/>
        </authorList>
    </citation>
    <scope>NUCLEOTIDE SEQUENCE [LARGE SCALE GENOMIC DNA]</scope>
    <source>
        <strain evidence="4">ZAV-15</strain>
    </source>
</reference>